<dbReference type="Proteomes" id="UP001499854">
    <property type="component" value="Unassembled WGS sequence"/>
</dbReference>
<evidence type="ECO:0000259" key="1">
    <source>
        <dbReference type="Pfam" id="PF13569"/>
    </source>
</evidence>
<dbReference type="Pfam" id="PF13569">
    <property type="entry name" value="DUF4132"/>
    <property type="match status" value="1"/>
</dbReference>
<feature type="domain" description="DUF4132" evidence="1">
    <location>
        <begin position="849"/>
        <end position="1033"/>
    </location>
</feature>
<reference evidence="3" key="1">
    <citation type="journal article" date="2019" name="Int. J. Syst. Evol. Microbiol.">
        <title>The Global Catalogue of Microorganisms (GCM) 10K type strain sequencing project: providing services to taxonomists for standard genome sequencing and annotation.</title>
        <authorList>
            <consortium name="The Broad Institute Genomics Platform"/>
            <consortium name="The Broad Institute Genome Sequencing Center for Infectious Disease"/>
            <person name="Wu L."/>
            <person name="Ma J."/>
        </authorList>
    </citation>
    <scope>NUCLEOTIDE SEQUENCE [LARGE SCALE GENOMIC DNA]</scope>
    <source>
        <strain evidence="3">JCM 16013</strain>
    </source>
</reference>
<evidence type="ECO:0000313" key="2">
    <source>
        <dbReference type="EMBL" id="GAA1969258.1"/>
    </source>
</evidence>
<sequence length="1125" mass="121124">MGAAAGLFDKRVDLRALVLPRRDTAADGPAAAVPGPEAGPDAVAEFGRLVAEARPVLDTAIRHGGSAEDLVEAASAPGCGDLAAMSPRQAAIAAAAVLYDGPMNLRPETLADAWVAARGVPFAAEAAVELAAFAVFVLHTGNDAPALRRGTGLRSFPNERFATIAQVRRHLAAASGDEHGAAWAAVQGLADPADAQSAATAFLFPEHTESADREIRRVRHHRNQSDQELEAWLLFGAVTTGDQAAGLARWVWSDVLRQCPAATATLFATVGTGLVPALEIWSEGNWEVEERQRIQRLLAGLDADEALRALLGMLGERGTAAVLVEAVTRFPERGVRILAAEPPAEPLPRAAAERVLRMHVISNPDVAREVASGLDDEARARVERLLGAAEPLPAADSATLPDILVSPPWEHAREVAKPIVVKGLTPPAETGVLWLDDAERDLWRTDVLESRNHPDMQWDRMVREVRNRFNWHVVALLIVRGPEDGARIALGAAEKGNAYEARAWAKPAVARFGADAVPAVLNVVGIDAATNAELILPLADSRIAALAADWNARLKSVRPIAQAWLRRHPGVAARALVPAALDKAGKPRQAAEGALRFLAAEGFVAEVREAAAGYGAAAEAGIAVLLSVDPLYAALPKTMPELPAWAEPQTLPQLLVAGRERALPPDAARNVVRMLTISPPDAPYPGLAAVHELCDARSLAAFAWGLFENWRTAEHPPKQSFAFDALRWFGDDDVVRRLSPLIRAWPGEGGHARAVTGLDVLAAIGGDTALIHLYGISQKVKFKGLKETARGRIAAIARDLRLTREQLADRLVPDLGLDGNGALELDYGPRRFTVFFDEQLKPGVTDEAGKRLKALPKPGVKDDAELAPAAYQRFTGLKKDVRTLAADQIARLELAMVTRRRWTGAEFEEYLVGHPLLRHLVRRLVWADYGPGGSAPRVAFRVAEDLSYADVGDDPCTLPADAAIGVAHPVDLAGDLPRWSELFADYEILQPFQQLGRSVFVLTEQEAADRSLRRFDGLKTPAGKVLGLERRGWYRSDPADAGWQGHMLRDLAGGLTVVVDLDPGFGAGWAGQADDQQFQEVWIGQTQHGYTGYWRHHREAGSPFSVLDPVTASEVLRDLTEVTAP</sequence>
<proteinExistence type="predicted"/>
<keyword evidence="3" id="KW-1185">Reference proteome</keyword>
<evidence type="ECO:0000313" key="3">
    <source>
        <dbReference type="Proteomes" id="UP001499854"/>
    </source>
</evidence>
<organism evidence="2 3">
    <name type="scientific">Catenulispora subtropica</name>
    <dbReference type="NCBI Taxonomy" id="450798"/>
    <lineage>
        <taxon>Bacteria</taxon>
        <taxon>Bacillati</taxon>
        <taxon>Actinomycetota</taxon>
        <taxon>Actinomycetes</taxon>
        <taxon>Catenulisporales</taxon>
        <taxon>Catenulisporaceae</taxon>
        <taxon>Catenulispora</taxon>
    </lineage>
</organism>
<gene>
    <name evidence="2" type="ORF">GCM10009838_29960</name>
</gene>
<protein>
    <recommendedName>
        <fullName evidence="1">DUF4132 domain-containing protein</fullName>
    </recommendedName>
</protein>
<dbReference type="EMBL" id="BAAAQM010000014">
    <property type="protein sequence ID" value="GAA1969258.1"/>
    <property type="molecule type" value="Genomic_DNA"/>
</dbReference>
<comment type="caution">
    <text evidence="2">The sequence shown here is derived from an EMBL/GenBank/DDBJ whole genome shotgun (WGS) entry which is preliminary data.</text>
</comment>
<dbReference type="InterPro" id="IPR025406">
    <property type="entry name" value="DUF4132"/>
</dbReference>
<name>A0ABP5CXC1_9ACTN</name>
<accession>A0ABP5CXC1</accession>